<accession>A0AAN6KJR5</accession>
<dbReference type="Proteomes" id="UP001175353">
    <property type="component" value="Unassembled WGS sequence"/>
</dbReference>
<proteinExistence type="predicted"/>
<evidence type="ECO:0000313" key="2">
    <source>
        <dbReference type="EMBL" id="KAK0986204.1"/>
    </source>
</evidence>
<feature type="region of interest" description="Disordered" evidence="1">
    <location>
        <begin position="42"/>
        <end position="64"/>
    </location>
</feature>
<dbReference type="AlphaFoldDB" id="A0AAN6KJR5"/>
<organism evidence="2 3">
    <name type="scientific">Friedmanniomyces endolithicus</name>
    <dbReference type="NCBI Taxonomy" id="329885"/>
    <lineage>
        <taxon>Eukaryota</taxon>
        <taxon>Fungi</taxon>
        <taxon>Dikarya</taxon>
        <taxon>Ascomycota</taxon>
        <taxon>Pezizomycotina</taxon>
        <taxon>Dothideomycetes</taxon>
        <taxon>Dothideomycetidae</taxon>
        <taxon>Mycosphaerellales</taxon>
        <taxon>Teratosphaeriaceae</taxon>
        <taxon>Friedmanniomyces</taxon>
    </lineage>
</organism>
<sequence>MAGTTCNCGHQMFDSRGCCPACIERRQKRHYLVSSLKSEKAMELPRDQLSSPHKSPEKVEPLSMSPREITRPISPAGIAWNTGPISQGESKHGHVLPAHLYPSPGGIPTTAVSTLRPGRTSTIQHSEDHIGSIVSRLARPAMPIRGTSGLGLQDYPPMATSLTRISRGNMRNEAAVDE</sequence>
<evidence type="ECO:0000313" key="3">
    <source>
        <dbReference type="Proteomes" id="UP001175353"/>
    </source>
</evidence>
<evidence type="ECO:0000256" key="1">
    <source>
        <dbReference type="SAM" id="MobiDB-lite"/>
    </source>
</evidence>
<gene>
    <name evidence="2" type="ORF">LTR91_010252</name>
</gene>
<comment type="caution">
    <text evidence="2">The sequence shown here is derived from an EMBL/GenBank/DDBJ whole genome shotgun (WGS) entry which is preliminary data.</text>
</comment>
<reference evidence="2" key="1">
    <citation type="submission" date="2023-06" db="EMBL/GenBank/DDBJ databases">
        <title>Black Yeasts Isolated from many extreme environments.</title>
        <authorList>
            <person name="Coleine C."/>
            <person name="Stajich J.E."/>
            <person name="Selbmann L."/>
        </authorList>
    </citation>
    <scope>NUCLEOTIDE SEQUENCE</scope>
    <source>
        <strain evidence="2">CCFEE 5200</strain>
    </source>
</reference>
<dbReference type="EMBL" id="JAUJLE010000088">
    <property type="protein sequence ID" value="KAK0986204.1"/>
    <property type="molecule type" value="Genomic_DNA"/>
</dbReference>
<keyword evidence="3" id="KW-1185">Reference proteome</keyword>
<name>A0AAN6KJR5_9PEZI</name>
<protein>
    <submittedName>
        <fullName evidence="2">Uncharacterized protein</fullName>
    </submittedName>
</protein>